<dbReference type="Pfam" id="PF01471">
    <property type="entry name" value="PG_binding_1"/>
    <property type="match status" value="1"/>
</dbReference>
<dbReference type="AlphaFoldDB" id="A0A0V8J9Q9"/>
<comment type="caution">
    <text evidence="2">The sequence shown here is derived from an EMBL/GenBank/DDBJ whole genome shotgun (WGS) entry which is preliminary data.</text>
</comment>
<organism evidence="2 3">
    <name type="scientific">Fictibacillus enclensis</name>
    <dbReference type="NCBI Taxonomy" id="1017270"/>
    <lineage>
        <taxon>Bacteria</taxon>
        <taxon>Bacillati</taxon>
        <taxon>Bacillota</taxon>
        <taxon>Bacilli</taxon>
        <taxon>Bacillales</taxon>
        <taxon>Fictibacillaceae</taxon>
        <taxon>Fictibacillus</taxon>
    </lineage>
</organism>
<evidence type="ECO:0000313" key="2">
    <source>
        <dbReference type="EMBL" id="KSU83878.1"/>
    </source>
</evidence>
<name>A0A0V8J9Q9_9BACL</name>
<reference evidence="2 3" key="1">
    <citation type="journal article" date="2014" name="Antonie Van Leeuwenhoek">
        <title>Fictibacillus enclensis sp. nov., isolated from marine sediment.</title>
        <authorList>
            <person name="Dastager S.G."/>
            <person name="Mawlankar R."/>
            <person name="Srinivasan K."/>
            <person name="Tang S.K."/>
            <person name="Lee J.C."/>
            <person name="Ramana V.V."/>
            <person name="Shouche Y.S."/>
        </authorList>
    </citation>
    <scope>NUCLEOTIDE SEQUENCE [LARGE SCALE GENOMIC DNA]</scope>
    <source>
        <strain evidence="2 3">NIO-1003</strain>
    </source>
</reference>
<dbReference type="InterPro" id="IPR002477">
    <property type="entry name" value="Peptidoglycan-bd-like"/>
</dbReference>
<evidence type="ECO:0000259" key="1">
    <source>
        <dbReference type="Pfam" id="PF01471"/>
    </source>
</evidence>
<accession>A0A0V8J9Q9</accession>
<keyword evidence="3" id="KW-1185">Reference proteome</keyword>
<dbReference type="EMBL" id="LNQN01000002">
    <property type="protein sequence ID" value="KSU83878.1"/>
    <property type="molecule type" value="Genomic_DNA"/>
</dbReference>
<dbReference type="InterPro" id="IPR036366">
    <property type="entry name" value="PGBDSf"/>
</dbReference>
<protein>
    <recommendedName>
        <fullName evidence="1">Peptidoglycan binding-like domain-containing protein</fullName>
    </recommendedName>
</protein>
<dbReference type="Proteomes" id="UP000054099">
    <property type="component" value="Unassembled WGS sequence"/>
</dbReference>
<gene>
    <name evidence="2" type="ORF">AS030_15225</name>
</gene>
<evidence type="ECO:0000313" key="3">
    <source>
        <dbReference type="Proteomes" id="UP000054099"/>
    </source>
</evidence>
<dbReference type="SUPFAM" id="SSF47090">
    <property type="entry name" value="PGBD-like"/>
    <property type="match status" value="1"/>
</dbReference>
<sequence>MVTSVFVPSITVGNGKKNPKAEILKLQKALNAVRFKCGAEDGLWGPKTQDALERFQKVYLSIFHMKLTESLAITHERNCKPF</sequence>
<feature type="domain" description="Peptidoglycan binding-like" evidence="1">
    <location>
        <begin position="21"/>
        <end position="58"/>
    </location>
</feature>
<proteinExistence type="predicted"/>
<dbReference type="Gene3D" id="1.10.101.10">
    <property type="entry name" value="PGBD-like superfamily/PGBD"/>
    <property type="match status" value="1"/>
</dbReference>
<dbReference type="InterPro" id="IPR036365">
    <property type="entry name" value="PGBD-like_sf"/>
</dbReference>